<dbReference type="GO" id="GO:0019843">
    <property type="term" value="F:rRNA binding"/>
    <property type="evidence" value="ECO:0007669"/>
    <property type="project" value="UniProtKB-UniRule"/>
</dbReference>
<evidence type="ECO:0000256" key="5">
    <source>
        <dbReference type="HAMAP-Rule" id="MF_01302"/>
    </source>
</evidence>
<comment type="caution">
    <text evidence="6">The sequence shown here is derived from an EMBL/GenBank/DDBJ whole genome shotgun (WGS) entry which is preliminary data.</text>
</comment>
<dbReference type="InterPro" id="IPR000630">
    <property type="entry name" value="Ribosomal_uS8"/>
</dbReference>
<dbReference type="GO" id="GO:0005737">
    <property type="term" value="C:cytoplasm"/>
    <property type="evidence" value="ECO:0007669"/>
    <property type="project" value="UniProtKB-ARBA"/>
</dbReference>
<evidence type="ECO:0000256" key="3">
    <source>
        <dbReference type="ARBA" id="ARBA00023274"/>
    </source>
</evidence>
<dbReference type="Pfam" id="PF00410">
    <property type="entry name" value="Ribosomal_S8"/>
    <property type="match status" value="1"/>
</dbReference>
<dbReference type="PANTHER" id="PTHR11758">
    <property type="entry name" value="40S RIBOSOMAL PROTEIN S15A"/>
    <property type="match status" value="1"/>
</dbReference>
<evidence type="ECO:0000313" key="7">
    <source>
        <dbReference type="Proteomes" id="UP000034213"/>
    </source>
</evidence>
<dbReference type="FunFam" id="3.30.1490.10:FF:000001">
    <property type="entry name" value="30S ribosomal protein S8"/>
    <property type="match status" value="1"/>
</dbReference>
<evidence type="ECO:0000256" key="2">
    <source>
        <dbReference type="ARBA" id="ARBA00022980"/>
    </source>
</evidence>
<organism evidence="6 7">
    <name type="scientific">Candidatus Beckwithbacteria bacterium GW2011_GWA2_43_10</name>
    <dbReference type="NCBI Taxonomy" id="1618369"/>
    <lineage>
        <taxon>Bacteria</taxon>
        <taxon>Candidatus Beckwithiibacteriota</taxon>
    </lineage>
</organism>
<comment type="function">
    <text evidence="5">One of the primary rRNA binding proteins, it binds directly to 16S rRNA central domain where it helps coordinate assembly of the platform of the 30S subunit.</text>
</comment>
<accession>A0A0G1C5C7</accession>
<comment type="similarity">
    <text evidence="1 5">Belongs to the universal ribosomal protein uS8 family.</text>
</comment>
<protein>
    <recommendedName>
        <fullName evidence="4 5">Small ribosomal subunit protein uS8</fullName>
    </recommendedName>
</protein>
<dbReference type="Proteomes" id="UP000034213">
    <property type="component" value="Unassembled WGS sequence"/>
</dbReference>
<keyword evidence="3 5" id="KW-0687">Ribonucleoprotein</keyword>
<dbReference type="GO" id="GO:0003735">
    <property type="term" value="F:structural constituent of ribosome"/>
    <property type="evidence" value="ECO:0007669"/>
    <property type="project" value="InterPro"/>
</dbReference>
<dbReference type="GO" id="GO:1990904">
    <property type="term" value="C:ribonucleoprotein complex"/>
    <property type="evidence" value="ECO:0007669"/>
    <property type="project" value="UniProtKB-KW"/>
</dbReference>
<name>A0A0G1C5C7_9BACT</name>
<gene>
    <name evidence="5" type="primary">rpsH</name>
    <name evidence="6" type="ORF">UV54_C0002G0016</name>
</gene>
<keyword evidence="5" id="KW-0699">rRNA-binding</keyword>
<sequence>MTDSLADLLIRIKNAQSSNHKTTLVPYSKLKESLVKILIKNNYLTDYKVTGNQPKLNLNLTLKYVRKQPFITQIKRISRPGVRRYVNQANIHKLTIGRSLVIISTSQGMMTAKEAKKLNLGGEIICKIN</sequence>
<dbReference type="STRING" id="1618369.UV54_C0002G0016"/>
<dbReference type="AlphaFoldDB" id="A0A0G1C5C7"/>
<dbReference type="GO" id="GO:0006412">
    <property type="term" value="P:translation"/>
    <property type="evidence" value="ECO:0007669"/>
    <property type="project" value="UniProtKB-UniRule"/>
</dbReference>
<dbReference type="Gene3D" id="3.30.1370.30">
    <property type="match status" value="1"/>
</dbReference>
<dbReference type="NCBIfam" id="NF001109">
    <property type="entry name" value="PRK00136.1"/>
    <property type="match status" value="1"/>
</dbReference>
<proteinExistence type="inferred from homology"/>
<keyword evidence="5" id="KW-0694">RNA-binding</keyword>
<reference evidence="6 7" key="1">
    <citation type="journal article" date="2015" name="Nature">
        <title>rRNA introns, odd ribosomes, and small enigmatic genomes across a large radiation of phyla.</title>
        <authorList>
            <person name="Brown C.T."/>
            <person name="Hug L.A."/>
            <person name="Thomas B.C."/>
            <person name="Sharon I."/>
            <person name="Castelle C.J."/>
            <person name="Singh A."/>
            <person name="Wilkins M.J."/>
            <person name="Williams K.H."/>
            <person name="Banfield J.F."/>
        </authorList>
    </citation>
    <scope>NUCLEOTIDE SEQUENCE [LARGE SCALE GENOMIC DNA]</scope>
</reference>
<dbReference type="HAMAP" id="MF_01302_B">
    <property type="entry name" value="Ribosomal_uS8_B"/>
    <property type="match status" value="1"/>
</dbReference>
<dbReference type="GO" id="GO:0005840">
    <property type="term" value="C:ribosome"/>
    <property type="evidence" value="ECO:0007669"/>
    <property type="project" value="UniProtKB-KW"/>
</dbReference>
<comment type="subunit">
    <text evidence="5">Part of the 30S ribosomal subunit. Contacts proteins S5 and S12.</text>
</comment>
<dbReference type="EMBL" id="LCEW01000002">
    <property type="protein sequence ID" value="KKS80604.1"/>
    <property type="molecule type" value="Genomic_DNA"/>
</dbReference>
<dbReference type="InterPro" id="IPR035987">
    <property type="entry name" value="Ribosomal_uS8_sf"/>
</dbReference>
<dbReference type="SUPFAM" id="SSF56047">
    <property type="entry name" value="Ribosomal protein S8"/>
    <property type="match status" value="1"/>
</dbReference>
<evidence type="ECO:0000256" key="1">
    <source>
        <dbReference type="ARBA" id="ARBA00006471"/>
    </source>
</evidence>
<evidence type="ECO:0000256" key="4">
    <source>
        <dbReference type="ARBA" id="ARBA00035258"/>
    </source>
</evidence>
<evidence type="ECO:0000313" key="6">
    <source>
        <dbReference type="EMBL" id="KKS80604.1"/>
    </source>
</evidence>
<dbReference type="Gene3D" id="3.30.1490.10">
    <property type="match status" value="1"/>
</dbReference>
<keyword evidence="2 5" id="KW-0689">Ribosomal protein</keyword>